<dbReference type="GO" id="GO:0016787">
    <property type="term" value="F:hydrolase activity"/>
    <property type="evidence" value="ECO:0007669"/>
    <property type="project" value="UniProtKB-KW"/>
</dbReference>
<dbReference type="GO" id="GO:0003964">
    <property type="term" value="F:RNA-directed DNA polymerase activity"/>
    <property type="evidence" value="ECO:0007669"/>
    <property type="project" value="UniProtKB-KW"/>
</dbReference>
<reference evidence="13" key="2">
    <citation type="submission" date="2015-01" db="EMBL/GenBank/DDBJ databases">
        <title>Evolutionary Origins and Diversification of the Mycorrhizal Mutualists.</title>
        <authorList>
            <consortium name="DOE Joint Genome Institute"/>
            <consortium name="Mycorrhizal Genomics Consortium"/>
            <person name="Kohler A."/>
            <person name="Kuo A."/>
            <person name="Nagy L.G."/>
            <person name="Floudas D."/>
            <person name="Copeland A."/>
            <person name="Barry K.W."/>
            <person name="Cichocki N."/>
            <person name="Veneault-Fourrey C."/>
            <person name="LaButti K."/>
            <person name="Lindquist E.A."/>
            <person name="Lipzen A."/>
            <person name="Lundell T."/>
            <person name="Morin E."/>
            <person name="Murat C."/>
            <person name="Riley R."/>
            <person name="Ohm R."/>
            <person name="Sun H."/>
            <person name="Tunlid A."/>
            <person name="Henrissat B."/>
            <person name="Grigoriev I.V."/>
            <person name="Hibbett D.S."/>
            <person name="Martin F."/>
        </authorList>
    </citation>
    <scope>NUCLEOTIDE SEQUENCE [LARGE SCALE GENOMIC DNA]</scope>
    <source>
        <strain evidence="13">UH-Slu-Lm8-n1</strain>
    </source>
</reference>
<keyword evidence="7" id="KW-0229">DNA integration</keyword>
<dbReference type="InParanoid" id="A0A0D0AKQ5"/>
<evidence type="ECO:0000313" key="13">
    <source>
        <dbReference type="Proteomes" id="UP000054485"/>
    </source>
</evidence>
<reference evidence="12 13" key="1">
    <citation type="submission" date="2014-04" db="EMBL/GenBank/DDBJ databases">
        <authorList>
            <consortium name="DOE Joint Genome Institute"/>
            <person name="Kuo A."/>
            <person name="Ruytinx J."/>
            <person name="Rineau F."/>
            <person name="Colpaert J."/>
            <person name="Kohler A."/>
            <person name="Nagy L.G."/>
            <person name="Floudas D."/>
            <person name="Copeland A."/>
            <person name="Barry K.W."/>
            <person name="Cichocki N."/>
            <person name="Veneault-Fourrey C."/>
            <person name="LaButti K."/>
            <person name="Lindquist E.A."/>
            <person name="Lipzen A."/>
            <person name="Lundell T."/>
            <person name="Morin E."/>
            <person name="Murat C."/>
            <person name="Sun H."/>
            <person name="Tunlid A."/>
            <person name="Henrissat B."/>
            <person name="Grigoriev I.V."/>
            <person name="Hibbett D.S."/>
            <person name="Martin F."/>
            <person name="Nordberg H.P."/>
            <person name="Cantor M.N."/>
            <person name="Hua S.X."/>
        </authorList>
    </citation>
    <scope>NUCLEOTIDE SEQUENCE [LARGE SCALE GENOMIC DNA]</scope>
    <source>
        <strain evidence="12 13">UH-Slu-Lm8-n1</strain>
    </source>
</reference>
<organism evidence="12 13">
    <name type="scientific">Suillus luteus UH-Slu-Lm8-n1</name>
    <dbReference type="NCBI Taxonomy" id="930992"/>
    <lineage>
        <taxon>Eukaryota</taxon>
        <taxon>Fungi</taxon>
        <taxon>Dikarya</taxon>
        <taxon>Basidiomycota</taxon>
        <taxon>Agaricomycotina</taxon>
        <taxon>Agaricomycetes</taxon>
        <taxon>Agaricomycetidae</taxon>
        <taxon>Boletales</taxon>
        <taxon>Suillineae</taxon>
        <taxon>Suillaceae</taxon>
        <taxon>Suillus</taxon>
    </lineage>
</organism>
<evidence type="ECO:0000256" key="1">
    <source>
        <dbReference type="ARBA" id="ARBA00022695"/>
    </source>
</evidence>
<dbReference type="HOGENOM" id="CLU_1518826_0_0_1"/>
<keyword evidence="13" id="KW-1185">Reference proteome</keyword>
<dbReference type="Pfam" id="PF13976">
    <property type="entry name" value="gag_pre-integrs"/>
    <property type="match status" value="1"/>
</dbReference>
<dbReference type="GO" id="GO:0004519">
    <property type="term" value="F:endonuclease activity"/>
    <property type="evidence" value="ECO:0007669"/>
    <property type="project" value="UniProtKB-KW"/>
</dbReference>
<evidence type="ECO:0000256" key="7">
    <source>
        <dbReference type="ARBA" id="ARBA00022908"/>
    </source>
</evidence>
<dbReference type="GO" id="GO:0015074">
    <property type="term" value="P:DNA integration"/>
    <property type="evidence" value="ECO:0007669"/>
    <property type="project" value="UniProtKB-KW"/>
</dbReference>
<evidence type="ECO:0000313" key="12">
    <source>
        <dbReference type="EMBL" id="KIK32468.1"/>
    </source>
</evidence>
<dbReference type="AlphaFoldDB" id="A0A0D0AKQ5"/>
<dbReference type="GO" id="GO:0006310">
    <property type="term" value="P:DNA recombination"/>
    <property type="evidence" value="ECO:0007669"/>
    <property type="project" value="UniProtKB-KW"/>
</dbReference>
<evidence type="ECO:0000256" key="5">
    <source>
        <dbReference type="ARBA" id="ARBA00022801"/>
    </source>
</evidence>
<evidence type="ECO:0000256" key="8">
    <source>
        <dbReference type="ARBA" id="ARBA00022918"/>
    </source>
</evidence>
<evidence type="ECO:0000256" key="4">
    <source>
        <dbReference type="ARBA" id="ARBA00022759"/>
    </source>
</evidence>
<evidence type="ECO:0000259" key="11">
    <source>
        <dbReference type="Pfam" id="PF13976"/>
    </source>
</evidence>
<keyword evidence="3" id="KW-0479">Metal-binding</keyword>
<keyword evidence="10" id="KW-0233">DNA recombination</keyword>
<dbReference type="InterPro" id="IPR039537">
    <property type="entry name" value="Retrotran_Ty1/copia-like"/>
</dbReference>
<evidence type="ECO:0000256" key="6">
    <source>
        <dbReference type="ARBA" id="ARBA00022842"/>
    </source>
</evidence>
<proteinExistence type="predicted"/>
<dbReference type="STRING" id="930992.A0A0D0AKQ5"/>
<keyword evidence="9" id="KW-0808">Transferase</keyword>
<keyword evidence="5" id="KW-0378">Hydrolase</keyword>
<dbReference type="PANTHER" id="PTHR42648">
    <property type="entry name" value="TRANSPOSASE, PUTATIVE-RELATED"/>
    <property type="match status" value="1"/>
</dbReference>
<dbReference type="PANTHER" id="PTHR42648:SF11">
    <property type="entry name" value="TRANSPOSON TY4-P GAG-POL POLYPROTEIN"/>
    <property type="match status" value="1"/>
</dbReference>
<keyword evidence="4" id="KW-0255">Endonuclease</keyword>
<sequence>MTGNLVFLDLRFIPPSTPSPHLEISAFAKVPLSWDLWHARLGHPGGKAVKHLSLFSTGAKVDTTHPLSTCEPCIMAKHPRKPYPPSKTPRALAMLDLIHSDLCSPFPVETPHAKRHFIIFLDDHMNPLNLQLLASKDQALEAWELIRKRGRTKRVGVLKCSVQIMVANSLGGHSLRR</sequence>
<accession>A0A0D0AKQ5</accession>
<keyword evidence="1" id="KW-0548">Nucleotidyltransferase</keyword>
<dbReference type="GO" id="GO:0046872">
    <property type="term" value="F:metal ion binding"/>
    <property type="evidence" value="ECO:0007669"/>
    <property type="project" value="UniProtKB-KW"/>
</dbReference>
<dbReference type="EMBL" id="KN836233">
    <property type="protein sequence ID" value="KIK32468.1"/>
    <property type="molecule type" value="Genomic_DNA"/>
</dbReference>
<protein>
    <recommendedName>
        <fullName evidence="11">GAG-pre-integrase domain-containing protein</fullName>
    </recommendedName>
</protein>
<evidence type="ECO:0000256" key="2">
    <source>
        <dbReference type="ARBA" id="ARBA00022722"/>
    </source>
</evidence>
<keyword evidence="8" id="KW-0695">RNA-directed DNA polymerase</keyword>
<gene>
    <name evidence="12" type="ORF">CY34DRAFT_101448</name>
</gene>
<keyword evidence="9" id="KW-0239">DNA-directed DNA polymerase</keyword>
<feature type="domain" description="GAG-pre-integrase" evidence="11">
    <location>
        <begin position="25"/>
        <end position="78"/>
    </location>
</feature>
<evidence type="ECO:0000256" key="10">
    <source>
        <dbReference type="ARBA" id="ARBA00023172"/>
    </source>
</evidence>
<dbReference type="InterPro" id="IPR025724">
    <property type="entry name" value="GAG-pre-integrase_dom"/>
</dbReference>
<dbReference type="Proteomes" id="UP000054485">
    <property type="component" value="Unassembled WGS sequence"/>
</dbReference>
<dbReference type="GO" id="GO:0003887">
    <property type="term" value="F:DNA-directed DNA polymerase activity"/>
    <property type="evidence" value="ECO:0007669"/>
    <property type="project" value="UniProtKB-KW"/>
</dbReference>
<evidence type="ECO:0000256" key="3">
    <source>
        <dbReference type="ARBA" id="ARBA00022723"/>
    </source>
</evidence>
<dbReference type="OrthoDB" id="7691805at2759"/>
<keyword evidence="6" id="KW-0460">Magnesium</keyword>
<keyword evidence="2" id="KW-0540">Nuclease</keyword>
<name>A0A0D0AKQ5_9AGAM</name>
<evidence type="ECO:0000256" key="9">
    <source>
        <dbReference type="ARBA" id="ARBA00022932"/>
    </source>
</evidence>